<dbReference type="PANTHER" id="PTHR43845">
    <property type="entry name" value="BLR5969 PROTEIN"/>
    <property type="match status" value="1"/>
</dbReference>
<accession>A0A3N1Y8T5</accession>
<dbReference type="InterPro" id="IPR045851">
    <property type="entry name" value="AMP-bd_C_sf"/>
</dbReference>
<dbReference type="Pfam" id="PF00501">
    <property type="entry name" value="AMP-binding"/>
    <property type="match status" value="1"/>
</dbReference>
<dbReference type="Gene3D" id="3.40.50.12780">
    <property type="entry name" value="N-terminal domain of ligase-like"/>
    <property type="match status" value="1"/>
</dbReference>
<name>A0A3N1Y8T5_9GAMM</name>
<dbReference type="Proteomes" id="UP000276634">
    <property type="component" value="Unassembled WGS sequence"/>
</dbReference>
<evidence type="ECO:0000259" key="1">
    <source>
        <dbReference type="Pfam" id="PF00501"/>
    </source>
</evidence>
<protein>
    <submittedName>
        <fullName evidence="2">Phenylacetate-CoA ligase</fullName>
    </submittedName>
</protein>
<comment type="caution">
    <text evidence="2">The sequence shown here is derived from an EMBL/GenBank/DDBJ whole genome shotgun (WGS) entry which is preliminary data.</text>
</comment>
<evidence type="ECO:0000313" key="2">
    <source>
        <dbReference type="EMBL" id="ROR35219.1"/>
    </source>
</evidence>
<dbReference type="SUPFAM" id="SSF56801">
    <property type="entry name" value="Acetyl-CoA synthetase-like"/>
    <property type="match status" value="1"/>
</dbReference>
<dbReference type="AlphaFoldDB" id="A0A3N1Y8T5"/>
<keyword evidence="3" id="KW-1185">Reference proteome</keyword>
<keyword evidence="2" id="KW-0436">Ligase</keyword>
<reference evidence="2 3" key="1">
    <citation type="submission" date="2018-11" db="EMBL/GenBank/DDBJ databases">
        <title>Genomic Encyclopedia of Type Strains, Phase IV (KMG-IV): sequencing the most valuable type-strain genomes for metagenomic binning, comparative biology and taxonomic classification.</title>
        <authorList>
            <person name="Goeker M."/>
        </authorList>
    </citation>
    <scope>NUCLEOTIDE SEQUENCE [LARGE SCALE GENOMIC DNA]</scope>
    <source>
        <strain evidence="2 3">DSM 100275</strain>
    </source>
</reference>
<proteinExistence type="predicted"/>
<dbReference type="PANTHER" id="PTHR43845:SF1">
    <property type="entry name" value="BLR5969 PROTEIN"/>
    <property type="match status" value="1"/>
</dbReference>
<dbReference type="Gene3D" id="3.30.300.30">
    <property type="match status" value="1"/>
</dbReference>
<gene>
    <name evidence="2" type="ORF">EDC57_1136</name>
</gene>
<feature type="domain" description="AMP-dependent synthetase/ligase" evidence="1">
    <location>
        <begin position="140"/>
        <end position="275"/>
    </location>
</feature>
<dbReference type="InterPro" id="IPR042099">
    <property type="entry name" value="ANL_N_sf"/>
</dbReference>
<dbReference type="EMBL" id="RJVI01000001">
    <property type="protein sequence ID" value="ROR35219.1"/>
    <property type="molecule type" value="Genomic_DNA"/>
</dbReference>
<dbReference type="InterPro" id="IPR000873">
    <property type="entry name" value="AMP-dep_synth/lig_dom"/>
</dbReference>
<sequence length="411" mass="44435">MREHYDELETRDPEVRERGLFSALPGLIAAARERAPAWARILAGVDPAEVTDRAALARLPVTRKSALLAMQREALPFGGLTTVAPGELARIFASPGPIYDPEGRRPDYWRMGRALFAAGFRRGEVIQNCFSYHMTPAGSMLEGGAAALGCAVIPAGVGQTELQAQVMAEVRPDGYVGTPSFLKIILEKADELGRDCSSVRKALVSAEPFPPSLRQYFAGRGITARQCYATADVGLIAYESEAEEGLIVDEGILLEIVRPGTGDPVAEGEVGEVVVTVLNPEYPLIRFGTGDLSAVMPGPSPCGRTNVRIRGWMGRADQTTKVRGMFVRPEQVAEIVRRHPEIRRARLVVDRDDVRDTMVLRCEVAGAPEGLAEAVAATIQAVTKLRGEVELVPPGSLPNDGKVIDDVRKFD</sequence>
<dbReference type="OrthoDB" id="580775at2"/>
<dbReference type="RefSeq" id="WP_123400845.1">
    <property type="nucleotide sequence ID" value="NZ_RJVI01000001.1"/>
</dbReference>
<organism evidence="2 3">
    <name type="scientific">Inmirania thermothiophila</name>
    <dbReference type="NCBI Taxonomy" id="1750597"/>
    <lineage>
        <taxon>Bacteria</taxon>
        <taxon>Pseudomonadati</taxon>
        <taxon>Pseudomonadota</taxon>
        <taxon>Gammaproteobacteria</taxon>
        <taxon>Chromatiales</taxon>
        <taxon>Ectothiorhodospiraceae</taxon>
        <taxon>Inmirania</taxon>
    </lineage>
</organism>
<evidence type="ECO:0000313" key="3">
    <source>
        <dbReference type="Proteomes" id="UP000276634"/>
    </source>
</evidence>
<dbReference type="GO" id="GO:0016874">
    <property type="term" value="F:ligase activity"/>
    <property type="evidence" value="ECO:0007669"/>
    <property type="project" value="UniProtKB-KW"/>
</dbReference>